<dbReference type="Proteomes" id="UP000324354">
    <property type="component" value="Chromosome"/>
</dbReference>
<dbReference type="GO" id="GO:0032259">
    <property type="term" value="P:methylation"/>
    <property type="evidence" value="ECO:0007669"/>
    <property type="project" value="UniProtKB-KW"/>
</dbReference>
<dbReference type="GeneID" id="41712198"/>
<dbReference type="EMBL" id="CP023154">
    <property type="protein sequence ID" value="QEK78117.1"/>
    <property type="molecule type" value="Genomic_DNA"/>
</dbReference>
<name>A0A5C0XMQ6_PYRFU</name>
<evidence type="ECO:0000313" key="1">
    <source>
        <dbReference type="EMBL" id="QEK78117.1"/>
    </source>
</evidence>
<proteinExistence type="predicted"/>
<reference evidence="1 2" key="1">
    <citation type="submission" date="2017-08" db="EMBL/GenBank/DDBJ databases">
        <title>Resequencing and Reannotation of the genome of Pyrococcus furiosus type strain DSM3638.</title>
        <authorList>
            <person name="Reichelt R.M."/>
            <person name="Bunk B."/>
        </authorList>
    </citation>
    <scope>NUCLEOTIDE SEQUENCE [LARGE SCALE GENOMIC DNA]</scope>
    <source>
        <strain evidence="1 2">DSM 3638</strain>
    </source>
</reference>
<sequence>MKIKNNKIILGILVVGVIVILASTARGSFLDIADSQGNSISSGEFDIRIGKDNNRFYETLKLFELKDMKPGDVEDVSFYIKNYGNVEVSNISIVLYIVDREDELSPAEKPFDLTDDVGELSKCITATIIANGSEIVKSKLNKLAGKDILIFSGKLKEKEVLPVKFRFKFDGDSGNECMTDSVEVRIKVIGSQ</sequence>
<dbReference type="GeneID" id="13302207"/>
<organism evidence="1 2">
    <name type="scientific">Pyrococcus furiosus (strain ATCC 43587 / DSM 3638 / JCM 8422 / Vc1)</name>
    <dbReference type="NCBI Taxonomy" id="186497"/>
    <lineage>
        <taxon>Archaea</taxon>
        <taxon>Methanobacteriati</taxon>
        <taxon>Methanobacteriota</taxon>
        <taxon>Thermococci</taxon>
        <taxon>Thermococcales</taxon>
        <taxon>Thermococcaceae</taxon>
        <taxon>Pyrococcus</taxon>
    </lineage>
</organism>
<protein>
    <submittedName>
        <fullName evidence="1">Methyltransferase</fullName>
    </submittedName>
</protein>
<evidence type="ECO:0000313" key="2">
    <source>
        <dbReference type="Proteomes" id="UP000324354"/>
    </source>
</evidence>
<dbReference type="RefSeq" id="WP_011011514.1">
    <property type="nucleotide sequence ID" value="NC_003413.1"/>
</dbReference>
<accession>A0A5C0XMQ6</accession>
<keyword evidence="1" id="KW-0808">Transferase</keyword>
<keyword evidence="1" id="KW-0489">Methyltransferase</keyword>
<dbReference type="OrthoDB" id="85776at2157"/>
<gene>
    <name evidence="1" type="ORF">PFDSM3638_01975</name>
</gene>
<dbReference type="GO" id="GO:0008168">
    <property type="term" value="F:methyltransferase activity"/>
    <property type="evidence" value="ECO:0007669"/>
    <property type="project" value="UniProtKB-KW"/>
</dbReference>
<dbReference type="AlphaFoldDB" id="A0A5C0XMQ6"/>